<evidence type="ECO:0000256" key="2">
    <source>
        <dbReference type="ARBA" id="ARBA00004604"/>
    </source>
</evidence>
<dbReference type="InterPro" id="IPR038253">
    <property type="entry name" value="SRP68_N_sf"/>
</dbReference>
<evidence type="ECO:0000256" key="6">
    <source>
        <dbReference type="ARBA" id="ARBA00023135"/>
    </source>
</evidence>
<sequence length="618" mass="68436">KILWRISEMDPEVTPEPQKDDENPSRVHMSSLLLFVRQSQAEHGLKHNDYTRYRHHCTRQLRKLYSGLGLQHGRGRYVKKDISPDHCFSDRHLHVLLISAERAWSTAMALKHRGQGMSSGERHYMLMRFRKAELWSRKLADAALRRYEPKIALEAEAYSSWITGNFLIETGKDMRGSLVSLLRAKAVLEELVRSRNMENLGVCKQYLEELHPKIRFCRYEMERAGNQGDQTDGDDLGSDLKALVTELQAQGEGEVRSRASSGAVFDWRGMSFPIVHEKVSQSISAADGAFQSAKDCASAGDAGALQKFDRAVQLYNEGLHAVEAADSTGELVTEAQEDAQLLRHAVKGKAAEAKLARVEHLVQLSVQQMRLKQMRALGWRTASADASQDPGPASSKKKRKQRPARAEDLVRLYDSMDVVLRELSEVANNLPAAQNEQLVEECSVRATLAKAGQLLYLARAGIHRQKFASAVEAAKSALSVAREGAGQAEGTAGVADVARALATMQQESQVVMVEAVAEWHRIASAKSDAVSVAGLSISVGQEQAQEQAPGDKAHSWKAFVRAGAVPALPDTEPTPVTMPMRPFTLDAALNYVQFPELQHLYTEPKEAKSSLARLFRWS</sequence>
<evidence type="ECO:0000256" key="10">
    <source>
        <dbReference type="SAM" id="MobiDB-lite"/>
    </source>
</evidence>
<dbReference type="Gene3D" id="1.10.3450.40">
    <property type="entry name" value="Signal recognition particle, SRP68 subunit, RNA-binding domain"/>
    <property type="match status" value="1"/>
</dbReference>
<accession>A0A061RHX0</accession>
<evidence type="ECO:0000256" key="5">
    <source>
        <dbReference type="ARBA" id="ARBA00022884"/>
    </source>
</evidence>
<dbReference type="PANTHER" id="PTHR12860">
    <property type="entry name" value="SIGNAL RECOGNITION PARTICLE 68 KDA PROTEIN"/>
    <property type="match status" value="1"/>
</dbReference>
<dbReference type="PANTHER" id="PTHR12860:SF0">
    <property type="entry name" value="SIGNAL RECOGNITION PARTICLE SUBUNIT SRP68"/>
    <property type="match status" value="1"/>
</dbReference>
<evidence type="ECO:0000256" key="7">
    <source>
        <dbReference type="ARBA" id="ARBA00023242"/>
    </source>
</evidence>
<dbReference type="GO" id="GO:0005730">
    <property type="term" value="C:nucleolus"/>
    <property type="evidence" value="ECO:0007669"/>
    <property type="project" value="UniProtKB-SubCell"/>
</dbReference>
<keyword evidence="8" id="KW-0687">Ribonucleoprotein</keyword>
<reference evidence="11" key="1">
    <citation type="submission" date="2014-05" db="EMBL/GenBank/DDBJ databases">
        <title>The transcriptome of the halophilic microalga Tetraselmis sp. GSL018 isolated from the Great Salt Lake, Utah.</title>
        <authorList>
            <person name="Jinkerson R.E."/>
            <person name="D'Adamo S."/>
            <person name="Posewitz M.C."/>
        </authorList>
    </citation>
    <scope>NUCLEOTIDE SEQUENCE</scope>
    <source>
        <strain evidence="11">GSL018</strain>
    </source>
</reference>
<protein>
    <recommendedName>
        <fullName evidence="9">Signal recognition particle subunit SRP68</fullName>
    </recommendedName>
</protein>
<name>A0A061RHX0_9CHLO</name>
<keyword evidence="4" id="KW-0963">Cytoplasm</keyword>
<dbReference type="GO" id="GO:0005786">
    <property type="term" value="C:signal recognition particle, endoplasmic reticulum targeting"/>
    <property type="evidence" value="ECO:0007669"/>
    <property type="project" value="UniProtKB-KW"/>
</dbReference>
<evidence type="ECO:0000256" key="1">
    <source>
        <dbReference type="ARBA" id="ARBA00004496"/>
    </source>
</evidence>
<dbReference type="InterPro" id="IPR026258">
    <property type="entry name" value="SRP68"/>
</dbReference>
<evidence type="ECO:0000256" key="8">
    <source>
        <dbReference type="ARBA" id="ARBA00023274"/>
    </source>
</evidence>
<dbReference type="GO" id="GO:0006614">
    <property type="term" value="P:SRP-dependent cotranslational protein targeting to membrane"/>
    <property type="evidence" value="ECO:0007669"/>
    <property type="project" value="InterPro"/>
</dbReference>
<keyword evidence="7" id="KW-0539">Nucleus</keyword>
<dbReference type="Pfam" id="PF16969">
    <property type="entry name" value="SRP68"/>
    <property type="match status" value="1"/>
</dbReference>
<evidence type="ECO:0000256" key="9">
    <source>
        <dbReference type="ARBA" id="ARBA00029498"/>
    </source>
</evidence>
<organism evidence="11">
    <name type="scientific">Tetraselmis sp. GSL018</name>
    <dbReference type="NCBI Taxonomy" id="582737"/>
    <lineage>
        <taxon>Eukaryota</taxon>
        <taxon>Viridiplantae</taxon>
        <taxon>Chlorophyta</taxon>
        <taxon>core chlorophytes</taxon>
        <taxon>Chlorodendrophyceae</taxon>
        <taxon>Chlorodendrales</taxon>
        <taxon>Chlorodendraceae</taxon>
        <taxon>Tetraselmis</taxon>
    </lineage>
</organism>
<dbReference type="GO" id="GO:0005047">
    <property type="term" value="F:signal recognition particle binding"/>
    <property type="evidence" value="ECO:0007669"/>
    <property type="project" value="InterPro"/>
</dbReference>
<dbReference type="GO" id="GO:0030942">
    <property type="term" value="F:endoplasmic reticulum signal peptide binding"/>
    <property type="evidence" value="ECO:0007669"/>
    <property type="project" value="InterPro"/>
</dbReference>
<dbReference type="CDD" id="cd15481">
    <property type="entry name" value="SRP68-RBD"/>
    <property type="match status" value="1"/>
</dbReference>
<comment type="subcellular location">
    <subcellularLocation>
        <location evidence="1">Cytoplasm</location>
    </subcellularLocation>
    <subcellularLocation>
        <location evidence="2">Nucleus</location>
        <location evidence="2">Nucleolus</location>
    </subcellularLocation>
</comment>
<dbReference type="GO" id="GO:0008312">
    <property type="term" value="F:7S RNA binding"/>
    <property type="evidence" value="ECO:0007669"/>
    <property type="project" value="InterPro"/>
</dbReference>
<evidence type="ECO:0000256" key="4">
    <source>
        <dbReference type="ARBA" id="ARBA00022490"/>
    </source>
</evidence>
<keyword evidence="6" id="KW-0733">Signal recognition particle</keyword>
<evidence type="ECO:0000313" key="11">
    <source>
        <dbReference type="EMBL" id="JAC71563.1"/>
    </source>
</evidence>
<dbReference type="EMBL" id="GBEZ01014516">
    <property type="protein sequence ID" value="JAC71563.1"/>
    <property type="molecule type" value="Transcribed_RNA"/>
</dbReference>
<dbReference type="AlphaFoldDB" id="A0A061RHX0"/>
<evidence type="ECO:0000256" key="3">
    <source>
        <dbReference type="ARBA" id="ARBA00009352"/>
    </source>
</evidence>
<dbReference type="InterPro" id="IPR034652">
    <property type="entry name" value="SRP68-RBD"/>
</dbReference>
<feature type="region of interest" description="Disordered" evidence="10">
    <location>
        <begin position="381"/>
        <end position="406"/>
    </location>
</feature>
<comment type="similarity">
    <text evidence="3">Belongs to the SRP68 family.</text>
</comment>
<gene>
    <name evidence="11" type="primary">SRP68</name>
    <name evidence="11" type="ORF">TSPGSL018_1604</name>
</gene>
<feature type="non-terminal residue" evidence="11">
    <location>
        <position position="1"/>
    </location>
</feature>
<proteinExistence type="inferred from homology"/>
<keyword evidence="5" id="KW-0694">RNA-binding</keyword>